<evidence type="ECO:0000256" key="1">
    <source>
        <dbReference type="HAMAP-Rule" id="MF_00676"/>
    </source>
</evidence>
<dbReference type="PANTHER" id="PTHR37421:SF1">
    <property type="entry name" value="UPF0260 PROTEIN YCGN"/>
    <property type="match status" value="1"/>
</dbReference>
<dbReference type="Proteomes" id="UP000313645">
    <property type="component" value="Unassembled WGS sequence"/>
</dbReference>
<dbReference type="HAMAP" id="MF_00676">
    <property type="entry name" value="UPF0260"/>
    <property type="match status" value="1"/>
</dbReference>
<dbReference type="Pfam" id="PF03692">
    <property type="entry name" value="CxxCxxCC"/>
    <property type="match status" value="1"/>
</dbReference>
<reference evidence="2 3" key="1">
    <citation type="submission" date="2019-02" db="EMBL/GenBank/DDBJ databases">
        <title>Marinobacter halodurans sp. nov., a marine bacterium isolated from sea tidal flat.</title>
        <authorList>
            <person name="Yoo Y."/>
            <person name="Lee D.W."/>
            <person name="Kim B.S."/>
            <person name="Kim J.-J."/>
        </authorList>
    </citation>
    <scope>NUCLEOTIDE SEQUENCE [LARGE SCALE GENOMIC DNA]</scope>
    <source>
        <strain evidence="2 3">YJ-S3-2</strain>
    </source>
</reference>
<accession>A0ABY1ZIB8</accession>
<comment type="similarity">
    <text evidence="1">Belongs to the UPF0260 family.</text>
</comment>
<dbReference type="EMBL" id="SJDL01000036">
    <property type="protein sequence ID" value="TBW50163.1"/>
    <property type="molecule type" value="Genomic_DNA"/>
</dbReference>
<comment type="caution">
    <text evidence="2">The sequence shown here is derived from an EMBL/GenBank/DDBJ whole genome shotgun (WGS) entry which is preliminary data.</text>
</comment>
<dbReference type="InterPro" id="IPR005358">
    <property type="entry name" value="Puta_zinc/iron-chelating_dom"/>
</dbReference>
<dbReference type="PIRSF" id="PIRSF006173">
    <property type="entry name" value="UCP006173"/>
    <property type="match status" value="1"/>
</dbReference>
<keyword evidence="3" id="KW-1185">Reference proteome</keyword>
<dbReference type="RefSeq" id="WP_131483389.1">
    <property type="nucleotide sequence ID" value="NZ_SJDL01000036.1"/>
</dbReference>
<evidence type="ECO:0000313" key="2">
    <source>
        <dbReference type="EMBL" id="TBW50163.1"/>
    </source>
</evidence>
<dbReference type="NCBIfam" id="NF003501">
    <property type="entry name" value="PRK05170.1-5"/>
    <property type="match status" value="1"/>
</dbReference>
<name>A0ABY1ZIB8_9GAMM</name>
<organism evidence="2 3">
    <name type="scientific">Marinobacter halodurans</name>
    <dbReference type="NCBI Taxonomy" id="2528979"/>
    <lineage>
        <taxon>Bacteria</taxon>
        <taxon>Pseudomonadati</taxon>
        <taxon>Pseudomonadota</taxon>
        <taxon>Gammaproteobacteria</taxon>
        <taxon>Pseudomonadales</taxon>
        <taxon>Marinobacteraceae</taxon>
        <taxon>Marinobacter</taxon>
    </lineage>
</organism>
<dbReference type="PANTHER" id="PTHR37421">
    <property type="entry name" value="UPF0260 PROTEIN YCGN"/>
    <property type="match status" value="1"/>
</dbReference>
<dbReference type="NCBIfam" id="NF003507">
    <property type="entry name" value="PRK05170.2-5"/>
    <property type="match status" value="1"/>
</dbReference>
<sequence length="148" mass="17138">MIAAIPFWQRKHFHEMTREEWESLCDGCGKCCLTKLEDEDTGEVYYTDLACEYMDGDSCQCTVYSRRQEKVPDCIVLTPDSVGDFHWLPQTCAYRLLAEDKPLPEWHPLVSGDPDSVHRAQVSVRHRTVSNASVPEADWEEHIIHWVL</sequence>
<evidence type="ECO:0000313" key="3">
    <source>
        <dbReference type="Proteomes" id="UP000313645"/>
    </source>
</evidence>
<proteinExistence type="inferred from homology"/>
<protein>
    <recommendedName>
        <fullName evidence="1">UPF0260 protein EZI54_18620</fullName>
    </recommendedName>
</protein>
<dbReference type="InterPro" id="IPR008228">
    <property type="entry name" value="UCP006173"/>
</dbReference>
<gene>
    <name evidence="2" type="ORF">EZI54_18620</name>
</gene>